<accession>A0A835ZC26</accession>
<proteinExistence type="inferred from homology"/>
<organism evidence="3 4">
    <name type="scientific">Tribonema minus</name>
    <dbReference type="NCBI Taxonomy" id="303371"/>
    <lineage>
        <taxon>Eukaryota</taxon>
        <taxon>Sar</taxon>
        <taxon>Stramenopiles</taxon>
        <taxon>Ochrophyta</taxon>
        <taxon>PX clade</taxon>
        <taxon>Xanthophyceae</taxon>
        <taxon>Tribonematales</taxon>
        <taxon>Tribonemataceae</taxon>
        <taxon>Tribonema</taxon>
    </lineage>
</organism>
<protein>
    <submittedName>
        <fullName evidence="3">Putative 6-phospho-3-hexuloisomerase</fullName>
    </submittedName>
</protein>
<dbReference type="InterPro" id="IPR001347">
    <property type="entry name" value="SIS_dom"/>
</dbReference>
<dbReference type="PANTHER" id="PTHR43443">
    <property type="entry name" value="3-HEXULOSE-6-PHOSPHATE ISOMERASE"/>
    <property type="match status" value="1"/>
</dbReference>
<comment type="similarity">
    <text evidence="1">Belongs to the SIS family. PHI subfamily.</text>
</comment>
<dbReference type="Proteomes" id="UP000664859">
    <property type="component" value="Unassembled WGS sequence"/>
</dbReference>
<dbReference type="SUPFAM" id="SSF53697">
    <property type="entry name" value="SIS domain"/>
    <property type="match status" value="1"/>
</dbReference>
<feature type="domain" description="SIS" evidence="2">
    <location>
        <begin position="33"/>
        <end position="180"/>
    </location>
</feature>
<dbReference type="GO" id="GO:1901135">
    <property type="term" value="P:carbohydrate derivative metabolic process"/>
    <property type="evidence" value="ECO:0007669"/>
    <property type="project" value="InterPro"/>
</dbReference>
<comment type="caution">
    <text evidence="3">The sequence shown here is derived from an EMBL/GenBank/DDBJ whole genome shotgun (WGS) entry which is preliminary data.</text>
</comment>
<dbReference type="InterPro" id="IPR017552">
    <property type="entry name" value="PHI/rmpB"/>
</dbReference>
<dbReference type="PANTHER" id="PTHR43443:SF1">
    <property type="entry name" value="3-HEXULOSE-6-PHOSPHATE ISOMERASE"/>
    <property type="match status" value="1"/>
</dbReference>
<evidence type="ECO:0000256" key="1">
    <source>
        <dbReference type="ARBA" id="ARBA00009235"/>
    </source>
</evidence>
<dbReference type="InterPro" id="IPR046348">
    <property type="entry name" value="SIS_dom_sf"/>
</dbReference>
<evidence type="ECO:0000259" key="2">
    <source>
        <dbReference type="PROSITE" id="PS51464"/>
    </source>
</evidence>
<dbReference type="AlphaFoldDB" id="A0A835ZC26"/>
<keyword evidence="4" id="KW-1185">Reference proteome</keyword>
<evidence type="ECO:0000313" key="4">
    <source>
        <dbReference type="Proteomes" id="UP000664859"/>
    </source>
</evidence>
<dbReference type="Gene3D" id="3.40.50.10490">
    <property type="entry name" value="Glucose-6-phosphate isomerase like protein, domain 1"/>
    <property type="match status" value="1"/>
</dbReference>
<gene>
    <name evidence="3" type="ORF">JKP88DRAFT_347445</name>
</gene>
<reference evidence="3" key="1">
    <citation type="submission" date="2021-02" db="EMBL/GenBank/DDBJ databases">
        <title>First Annotated Genome of the Yellow-green Alga Tribonema minus.</title>
        <authorList>
            <person name="Mahan K.M."/>
        </authorList>
    </citation>
    <scope>NUCLEOTIDE SEQUENCE</scope>
    <source>
        <strain evidence="3">UTEX B ZZ1240</strain>
    </source>
</reference>
<dbReference type="EMBL" id="JAFCMP010000024">
    <property type="protein sequence ID" value="KAG5190986.1"/>
    <property type="molecule type" value="Genomic_DNA"/>
</dbReference>
<dbReference type="PROSITE" id="PS51464">
    <property type="entry name" value="SIS"/>
    <property type="match status" value="1"/>
</dbReference>
<sequence>MPDETDKYCSVLAEALKELQENVTAAQGAAVQLIEEVKGAKRICVYGVGREGLAIKGFAMRLFHMGLQHYTCASHRATPLQLPGKVSVVGEMTCSAVGAGDLLIATAGPGYFSTVAALSREARHAGARVLIITSQPPAAAAEIADVVLQVPATCLPASFELALQLWFDVACVLLVDALGLSAEAATARHTNLE</sequence>
<name>A0A835ZC26_9STRA</name>
<dbReference type="OrthoDB" id="1915377at2759"/>
<evidence type="ECO:0000313" key="3">
    <source>
        <dbReference type="EMBL" id="KAG5190986.1"/>
    </source>
</evidence>
<dbReference type="GO" id="GO:0097367">
    <property type="term" value="F:carbohydrate derivative binding"/>
    <property type="evidence" value="ECO:0007669"/>
    <property type="project" value="InterPro"/>
</dbReference>
<dbReference type="GO" id="GO:0016853">
    <property type="term" value="F:isomerase activity"/>
    <property type="evidence" value="ECO:0007669"/>
    <property type="project" value="UniProtKB-KW"/>
</dbReference>
<keyword evidence="3" id="KW-0413">Isomerase</keyword>